<dbReference type="GO" id="GO:0007059">
    <property type="term" value="P:chromosome segregation"/>
    <property type="evidence" value="ECO:0007669"/>
    <property type="project" value="UniProtKB-KW"/>
</dbReference>
<evidence type="ECO:0000256" key="1">
    <source>
        <dbReference type="ARBA" id="ARBA00004496"/>
    </source>
</evidence>
<evidence type="ECO:0000259" key="12">
    <source>
        <dbReference type="PROSITE" id="PS51900"/>
    </source>
</evidence>
<dbReference type="GO" id="GO:0003677">
    <property type="term" value="F:DNA binding"/>
    <property type="evidence" value="ECO:0007669"/>
    <property type="project" value="UniProtKB-KW"/>
</dbReference>
<dbReference type="Gene3D" id="1.10.150.130">
    <property type="match status" value="1"/>
</dbReference>
<dbReference type="SUPFAM" id="SSF56349">
    <property type="entry name" value="DNA breaking-rejoining enzymes"/>
    <property type="match status" value="1"/>
</dbReference>
<dbReference type="InterPro" id="IPR010998">
    <property type="entry name" value="Integrase_recombinase_N"/>
</dbReference>
<keyword evidence="8" id="KW-0233">DNA recombination</keyword>
<dbReference type="NCBIfam" id="TIGR02224">
    <property type="entry name" value="recomb_XerC"/>
    <property type="match status" value="1"/>
</dbReference>
<name>A0A3B0XG07_9ZZZZ</name>
<accession>A0A3B0XG07</accession>
<evidence type="ECO:0000256" key="3">
    <source>
        <dbReference type="ARBA" id="ARBA00022490"/>
    </source>
</evidence>
<keyword evidence="3" id="KW-0963">Cytoplasm</keyword>
<evidence type="ECO:0000256" key="7">
    <source>
        <dbReference type="ARBA" id="ARBA00023125"/>
    </source>
</evidence>
<dbReference type="InterPro" id="IPR002104">
    <property type="entry name" value="Integrase_catalytic"/>
</dbReference>
<organism evidence="13">
    <name type="scientific">hydrothermal vent metagenome</name>
    <dbReference type="NCBI Taxonomy" id="652676"/>
    <lineage>
        <taxon>unclassified sequences</taxon>
        <taxon>metagenomes</taxon>
        <taxon>ecological metagenomes</taxon>
    </lineage>
</organism>
<evidence type="ECO:0000313" key="13">
    <source>
        <dbReference type="EMBL" id="VAW67238.1"/>
    </source>
</evidence>
<evidence type="ECO:0000256" key="10">
    <source>
        <dbReference type="SAM" id="MobiDB-lite"/>
    </source>
</evidence>
<dbReference type="GO" id="GO:0015074">
    <property type="term" value="P:DNA integration"/>
    <property type="evidence" value="ECO:0007669"/>
    <property type="project" value="UniProtKB-KW"/>
</dbReference>
<dbReference type="NCBIfam" id="NF001399">
    <property type="entry name" value="PRK00283.1"/>
    <property type="match status" value="1"/>
</dbReference>
<dbReference type="InterPro" id="IPR011010">
    <property type="entry name" value="DNA_brk_join_enz"/>
</dbReference>
<feature type="region of interest" description="Disordered" evidence="10">
    <location>
        <begin position="312"/>
        <end position="332"/>
    </location>
</feature>
<evidence type="ECO:0000256" key="5">
    <source>
        <dbReference type="ARBA" id="ARBA00022829"/>
    </source>
</evidence>
<evidence type="ECO:0000256" key="4">
    <source>
        <dbReference type="ARBA" id="ARBA00022618"/>
    </source>
</evidence>
<dbReference type="EMBL" id="UOFH01000376">
    <property type="protein sequence ID" value="VAW67238.1"/>
    <property type="molecule type" value="Genomic_DNA"/>
</dbReference>
<dbReference type="Pfam" id="PF00589">
    <property type="entry name" value="Phage_integrase"/>
    <property type="match status" value="1"/>
</dbReference>
<evidence type="ECO:0000259" key="11">
    <source>
        <dbReference type="PROSITE" id="PS51898"/>
    </source>
</evidence>
<comment type="similarity">
    <text evidence="2">Belongs to the 'phage' integrase family. XerC subfamily.</text>
</comment>
<dbReference type="PROSITE" id="PS51898">
    <property type="entry name" value="TYR_RECOMBINASE"/>
    <property type="match status" value="1"/>
</dbReference>
<dbReference type="InterPro" id="IPR050090">
    <property type="entry name" value="Tyrosine_recombinase_XerCD"/>
</dbReference>
<sequence>MTPQSPANSASPFQKDLKLFFQFLQSEKHFSPHTLSNYQRDIKRFMGFLDAQSVENWLSIDEAHLRQFVSQVHRQGLGGKSIQRLLSALRRLFTYLMVNQQMAVNPAAGVRAPKSNRKLPDVMHPQQIEHLLMYPETSDDDPLTIRDYAILELLYAGGLRLSELIGLNVSDINWQEKQLTVLGKGSKERLCHFGKQADKMLKKWLICREQFIKGDEKALFVSNRGSRISASSVRSRIQKLCKEKGIDQRVYPHLMRHSFASHLLESSQDLRAVQELLGHAHLKTTQIYTHLDFQQLAKTYDAAHPRAHIRGQVGLQKAKSKDLPQMNANKRK</sequence>
<evidence type="ECO:0000256" key="2">
    <source>
        <dbReference type="ARBA" id="ARBA00006657"/>
    </source>
</evidence>
<keyword evidence="9" id="KW-0131">Cell cycle</keyword>
<dbReference type="PANTHER" id="PTHR30349">
    <property type="entry name" value="PHAGE INTEGRASE-RELATED"/>
    <property type="match status" value="1"/>
</dbReference>
<dbReference type="InterPro" id="IPR011931">
    <property type="entry name" value="Recomb_XerC"/>
</dbReference>
<feature type="domain" description="Tyr recombinase" evidence="11">
    <location>
        <begin position="118"/>
        <end position="301"/>
    </location>
</feature>
<dbReference type="GO" id="GO:0006310">
    <property type="term" value="P:DNA recombination"/>
    <property type="evidence" value="ECO:0007669"/>
    <property type="project" value="UniProtKB-KW"/>
</dbReference>
<feature type="domain" description="Core-binding (CB)" evidence="12">
    <location>
        <begin position="11"/>
        <end position="97"/>
    </location>
</feature>
<keyword evidence="6" id="KW-0229">DNA integration</keyword>
<dbReference type="InterPro" id="IPR044068">
    <property type="entry name" value="CB"/>
</dbReference>
<protein>
    <submittedName>
        <fullName evidence="13">Site-specific tyrosine recombinase XerC</fullName>
    </submittedName>
</protein>
<evidence type="ECO:0000256" key="6">
    <source>
        <dbReference type="ARBA" id="ARBA00022908"/>
    </source>
</evidence>
<dbReference type="InterPro" id="IPR023009">
    <property type="entry name" value="Tyrosine_recombinase_XerC/XerD"/>
</dbReference>
<dbReference type="Pfam" id="PF02899">
    <property type="entry name" value="Phage_int_SAM_1"/>
    <property type="match status" value="1"/>
</dbReference>
<dbReference type="InterPro" id="IPR013762">
    <property type="entry name" value="Integrase-like_cat_sf"/>
</dbReference>
<evidence type="ECO:0000256" key="8">
    <source>
        <dbReference type="ARBA" id="ARBA00023172"/>
    </source>
</evidence>
<dbReference type="CDD" id="cd00798">
    <property type="entry name" value="INT_XerDC_C"/>
    <property type="match status" value="1"/>
</dbReference>
<reference evidence="13" key="1">
    <citation type="submission" date="2018-06" db="EMBL/GenBank/DDBJ databases">
        <authorList>
            <person name="Zhirakovskaya E."/>
        </authorList>
    </citation>
    <scope>NUCLEOTIDE SEQUENCE</scope>
</reference>
<keyword evidence="7" id="KW-0238">DNA-binding</keyword>
<dbReference type="HAMAP" id="MF_01808">
    <property type="entry name" value="Recomb_XerC_XerD"/>
    <property type="match status" value="1"/>
</dbReference>
<dbReference type="GO" id="GO:0005737">
    <property type="term" value="C:cytoplasm"/>
    <property type="evidence" value="ECO:0007669"/>
    <property type="project" value="UniProtKB-SubCell"/>
</dbReference>
<dbReference type="GO" id="GO:0051301">
    <property type="term" value="P:cell division"/>
    <property type="evidence" value="ECO:0007669"/>
    <property type="project" value="UniProtKB-KW"/>
</dbReference>
<proteinExistence type="inferred from homology"/>
<gene>
    <name evidence="13" type="ORF">MNBD_GAMMA08-3126</name>
</gene>
<keyword evidence="4" id="KW-0132">Cell division</keyword>
<dbReference type="Gene3D" id="1.10.443.10">
    <property type="entry name" value="Intergrase catalytic core"/>
    <property type="match status" value="1"/>
</dbReference>
<evidence type="ECO:0000256" key="9">
    <source>
        <dbReference type="ARBA" id="ARBA00023306"/>
    </source>
</evidence>
<comment type="subcellular location">
    <subcellularLocation>
        <location evidence="1">Cytoplasm</location>
    </subcellularLocation>
</comment>
<dbReference type="PROSITE" id="PS51900">
    <property type="entry name" value="CB"/>
    <property type="match status" value="1"/>
</dbReference>
<dbReference type="InterPro" id="IPR004107">
    <property type="entry name" value="Integrase_SAM-like_N"/>
</dbReference>
<keyword evidence="5" id="KW-0159">Chromosome partition</keyword>
<dbReference type="AlphaFoldDB" id="A0A3B0XG07"/>
<dbReference type="PANTHER" id="PTHR30349:SF81">
    <property type="entry name" value="TYROSINE RECOMBINASE XERC"/>
    <property type="match status" value="1"/>
</dbReference>